<organism evidence="4 5">
    <name type="scientific">Ephemerocybe angulata</name>
    <dbReference type="NCBI Taxonomy" id="980116"/>
    <lineage>
        <taxon>Eukaryota</taxon>
        <taxon>Fungi</taxon>
        <taxon>Dikarya</taxon>
        <taxon>Basidiomycota</taxon>
        <taxon>Agaricomycotina</taxon>
        <taxon>Agaricomycetes</taxon>
        <taxon>Agaricomycetidae</taxon>
        <taxon>Agaricales</taxon>
        <taxon>Agaricineae</taxon>
        <taxon>Psathyrellaceae</taxon>
        <taxon>Ephemerocybe</taxon>
    </lineage>
</organism>
<evidence type="ECO:0000256" key="2">
    <source>
        <dbReference type="SAM" id="Phobius"/>
    </source>
</evidence>
<evidence type="ECO:0000259" key="3">
    <source>
        <dbReference type="PROSITE" id="PS51186"/>
    </source>
</evidence>
<sequence length="265" mass="30158">MPQHPHHRYRPPFTPMSYNGVDFYIRPFQRRDSEQVRNLFKLCIGYERGSPRWYALRGSPKRLNSIICYIIFAMGLLAASPAGPAELCYRIAGITAAVLSAGFFLFHRWQLSEAFLHYSNPASHADLSDIAGHYGVVENPDGTSYFTGKSGFWVAERLVDGKPNGELVGSVALDDRYRPDPHHAELRRMAVSSTMQRKGLGRHLVETVFQHVQEHKLNTISLQTTGYSTSAVGFYERFGWKLVAHQSLPGKPWLDFRLVEYRLDI</sequence>
<evidence type="ECO:0000313" key="4">
    <source>
        <dbReference type="EMBL" id="KAF5311510.1"/>
    </source>
</evidence>
<dbReference type="Gene3D" id="3.40.630.30">
    <property type="match status" value="1"/>
</dbReference>
<feature type="transmembrane region" description="Helical" evidence="2">
    <location>
        <begin position="89"/>
        <end position="106"/>
    </location>
</feature>
<keyword evidence="1" id="KW-0808">Transferase</keyword>
<dbReference type="PROSITE" id="PS51186">
    <property type="entry name" value="GNAT"/>
    <property type="match status" value="1"/>
</dbReference>
<dbReference type="SUPFAM" id="SSF55729">
    <property type="entry name" value="Acyl-CoA N-acyltransferases (Nat)"/>
    <property type="match status" value="1"/>
</dbReference>
<dbReference type="CDD" id="cd04301">
    <property type="entry name" value="NAT_SF"/>
    <property type="match status" value="1"/>
</dbReference>
<dbReference type="Proteomes" id="UP000541558">
    <property type="component" value="Unassembled WGS sequence"/>
</dbReference>
<dbReference type="InterPro" id="IPR000182">
    <property type="entry name" value="GNAT_dom"/>
</dbReference>
<comment type="caution">
    <text evidence="4">The sequence shown here is derived from an EMBL/GenBank/DDBJ whole genome shotgun (WGS) entry which is preliminary data.</text>
</comment>
<accession>A0A8H5AUW0</accession>
<evidence type="ECO:0000256" key="1">
    <source>
        <dbReference type="ARBA" id="ARBA00022679"/>
    </source>
</evidence>
<keyword evidence="2" id="KW-1133">Transmembrane helix</keyword>
<keyword evidence="2" id="KW-0812">Transmembrane</keyword>
<dbReference type="InterPro" id="IPR050769">
    <property type="entry name" value="NAT_camello-type"/>
</dbReference>
<dbReference type="InterPro" id="IPR016181">
    <property type="entry name" value="Acyl_CoA_acyltransferase"/>
</dbReference>
<gene>
    <name evidence="4" type="ORF">D9611_011559</name>
</gene>
<evidence type="ECO:0000313" key="5">
    <source>
        <dbReference type="Proteomes" id="UP000541558"/>
    </source>
</evidence>
<feature type="domain" description="N-acetyltransferase" evidence="3">
    <location>
        <begin position="104"/>
        <end position="265"/>
    </location>
</feature>
<dbReference type="PANTHER" id="PTHR13947">
    <property type="entry name" value="GNAT FAMILY N-ACETYLTRANSFERASE"/>
    <property type="match status" value="1"/>
</dbReference>
<dbReference type="OrthoDB" id="41532at2759"/>
<dbReference type="AlphaFoldDB" id="A0A8H5AUW0"/>
<keyword evidence="2" id="KW-0472">Membrane</keyword>
<name>A0A8H5AUW0_9AGAR</name>
<keyword evidence="5" id="KW-1185">Reference proteome</keyword>
<dbReference type="PANTHER" id="PTHR13947:SF37">
    <property type="entry name" value="LD18367P"/>
    <property type="match status" value="1"/>
</dbReference>
<protein>
    <recommendedName>
        <fullName evidence="3">N-acetyltransferase domain-containing protein</fullName>
    </recommendedName>
</protein>
<dbReference type="Pfam" id="PF00583">
    <property type="entry name" value="Acetyltransf_1"/>
    <property type="match status" value="1"/>
</dbReference>
<reference evidence="4 5" key="1">
    <citation type="journal article" date="2020" name="ISME J.">
        <title>Uncovering the hidden diversity of litter-decomposition mechanisms in mushroom-forming fungi.</title>
        <authorList>
            <person name="Floudas D."/>
            <person name="Bentzer J."/>
            <person name="Ahren D."/>
            <person name="Johansson T."/>
            <person name="Persson P."/>
            <person name="Tunlid A."/>
        </authorList>
    </citation>
    <scope>NUCLEOTIDE SEQUENCE [LARGE SCALE GENOMIC DNA]</scope>
    <source>
        <strain evidence="4 5">CBS 175.51</strain>
    </source>
</reference>
<proteinExistence type="predicted"/>
<dbReference type="EMBL" id="JAACJK010000226">
    <property type="protein sequence ID" value="KAF5311510.1"/>
    <property type="molecule type" value="Genomic_DNA"/>
</dbReference>
<feature type="transmembrane region" description="Helical" evidence="2">
    <location>
        <begin position="66"/>
        <end position="83"/>
    </location>
</feature>
<dbReference type="GO" id="GO:0008080">
    <property type="term" value="F:N-acetyltransferase activity"/>
    <property type="evidence" value="ECO:0007669"/>
    <property type="project" value="InterPro"/>
</dbReference>